<feature type="transmembrane region" description="Helical" evidence="1">
    <location>
        <begin position="133"/>
        <end position="154"/>
    </location>
</feature>
<dbReference type="EMBL" id="JACRSY010000002">
    <property type="protein sequence ID" value="MBC8578330.1"/>
    <property type="molecule type" value="Genomic_DNA"/>
</dbReference>
<dbReference type="AlphaFoldDB" id="A0A926I868"/>
<feature type="signal peptide" evidence="2">
    <location>
        <begin position="1"/>
        <end position="24"/>
    </location>
</feature>
<dbReference type="InterPro" id="IPR014194">
    <property type="entry name" value="Spore_III_AE"/>
</dbReference>
<feature type="transmembrane region" description="Helical" evidence="1">
    <location>
        <begin position="104"/>
        <end position="121"/>
    </location>
</feature>
<reference evidence="3" key="1">
    <citation type="submission" date="2020-08" db="EMBL/GenBank/DDBJ databases">
        <title>Genome public.</title>
        <authorList>
            <person name="Liu C."/>
            <person name="Sun Q."/>
        </authorList>
    </citation>
    <scope>NUCLEOTIDE SEQUENCE</scope>
    <source>
        <strain evidence="3">NSJ-12</strain>
    </source>
</reference>
<feature type="transmembrane region" description="Helical" evidence="1">
    <location>
        <begin position="246"/>
        <end position="264"/>
    </location>
</feature>
<keyword evidence="4" id="KW-1185">Reference proteome</keyword>
<keyword evidence="1" id="KW-0812">Transmembrane</keyword>
<name>A0A926I868_9FIRM</name>
<gene>
    <name evidence="3" type="ORF">H8718_02070</name>
</gene>
<sequence>MQKRIIVLISFLLAMVCLCLPCMAKEESQLSTQGILQQQFDLLNWEEIKELEDQLKQSVPYMQDFNLSEQVTKLITGEERFSLQEIMMQIGQLFIKEFNTYFKIILRFILIVILCSILQVLSQSFQSQNTTKAAFLVCYVLVIYTLTQSLFVIVELAQSTISNLFQMMQVTLPTLLAFMAVSGYITSSSALAPVIIGAFNMMTFFIQKILLPVIISIIVLQVVSTMSEEIKVDKLVGLFYKGMKWLLRGTLVLSIAIMGIYKLTLPYVDVAIKKGAINLSTAFIPIVGDASRGALEFIMSCSALIKNAFAIGVIIWVVLIAAIPLIKILSHVVLYHIASALIQPIGDKKMAEIATILAKGCEFILSAVGIVVVLTIASMIICASIGTSMT</sequence>
<keyword evidence="1" id="KW-1133">Transmembrane helix</keyword>
<proteinExistence type="predicted"/>
<keyword evidence="1" id="KW-0472">Membrane</keyword>
<dbReference type="Pfam" id="PF09546">
    <property type="entry name" value="Spore_III_AE"/>
    <property type="match status" value="1"/>
</dbReference>
<feature type="transmembrane region" description="Helical" evidence="1">
    <location>
        <begin position="209"/>
        <end position="226"/>
    </location>
</feature>
<dbReference type="RefSeq" id="WP_249331343.1">
    <property type="nucleotide sequence ID" value="NZ_JACRSY010000002.1"/>
</dbReference>
<evidence type="ECO:0000256" key="1">
    <source>
        <dbReference type="SAM" id="Phobius"/>
    </source>
</evidence>
<feature type="transmembrane region" description="Helical" evidence="1">
    <location>
        <begin position="308"/>
        <end position="326"/>
    </location>
</feature>
<feature type="transmembrane region" description="Helical" evidence="1">
    <location>
        <begin position="174"/>
        <end position="197"/>
    </location>
</feature>
<feature type="transmembrane region" description="Helical" evidence="1">
    <location>
        <begin position="363"/>
        <end position="386"/>
    </location>
</feature>
<feature type="chain" id="PRO_5036933670" evidence="2">
    <location>
        <begin position="25"/>
        <end position="390"/>
    </location>
</feature>
<dbReference type="Proteomes" id="UP000655830">
    <property type="component" value="Unassembled WGS sequence"/>
</dbReference>
<protein>
    <submittedName>
        <fullName evidence="3">Stage III sporulation protein AE</fullName>
    </submittedName>
</protein>
<evidence type="ECO:0000313" key="4">
    <source>
        <dbReference type="Proteomes" id="UP000655830"/>
    </source>
</evidence>
<evidence type="ECO:0000313" key="3">
    <source>
        <dbReference type="EMBL" id="MBC8578330.1"/>
    </source>
</evidence>
<accession>A0A926I868</accession>
<comment type="caution">
    <text evidence="3">The sequence shown here is derived from an EMBL/GenBank/DDBJ whole genome shotgun (WGS) entry which is preliminary data.</text>
</comment>
<evidence type="ECO:0000256" key="2">
    <source>
        <dbReference type="SAM" id="SignalP"/>
    </source>
</evidence>
<keyword evidence="2" id="KW-0732">Signal</keyword>
<organism evidence="3 4">
    <name type="scientific">Zhenhengia yiwuensis</name>
    <dbReference type="NCBI Taxonomy" id="2763666"/>
    <lineage>
        <taxon>Bacteria</taxon>
        <taxon>Bacillati</taxon>
        <taxon>Bacillota</taxon>
        <taxon>Clostridia</taxon>
        <taxon>Lachnospirales</taxon>
        <taxon>Lachnospiraceae</taxon>
        <taxon>Zhenhengia</taxon>
    </lineage>
</organism>